<gene>
    <name evidence="1" type="ORF">A2639_03275</name>
</gene>
<evidence type="ECO:0000313" key="1">
    <source>
        <dbReference type="EMBL" id="OGZ63189.1"/>
    </source>
</evidence>
<name>A0A1G2HLA4_9BACT</name>
<protein>
    <submittedName>
        <fullName evidence="1">Uncharacterized protein</fullName>
    </submittedName>
</protein>
<reference evidence="1 2" key="1">
    <citation type="journal article" date="2016" name="Nat. Commun.">
        <title>Thousands of microbial genomes shed light on interconnected biogeochemical processes in an aquifer system.</title>
        <authorList>
            <person name="Anantharaman K."/>
            <person name="Brown C.T."/>
            <person name="Hug L.A."/>
            <person name="Sharon I."/>
            <person name="Castelle C.J."/>
            <person name="Probst A.J."/>
            <person name="Thomas B.C."/>
            <person name="Singh A."/>
            <person name="Wilkins M.J."/>
            <person name="Karaoz U."/>
            <person name="Brodie E.L."/>
            <person name="Williams K.H."/>
            <person name="Hubbard S.S."/>
            <person name="Banfield J.F."/>
        </authorList>
    </citation>
    <scope>NUCLEOTIDE SEQUENCE [LARGE SCALE GENOMIC DNA]</scope>
</reference>
<dbReference type="EMBL" id="MHOL01000005">
    <property type="protein sequence ID" value="OGZ63189.1"/>
    <property type="molecule type" value="Genomic_DNA"/>
</dbReference>
<comment type="caution">
    <text evidence="1">The sequence shown here is derived from an EMBL/GenBank/DDBJ whole genome shotgun (WGS) entry which is preliminary data.</text>
</comment>
<dbReference type="AlphaFoldDB" id="A0A1G2HLA4"/>
<organism evidence="1 2">
    <name type="scientific">Candidatus Staskawiczbacteria bacterium RIFCSPHIGHO2_01_FULL_34_27</name>
    <dbReference type="NCBI Taxonomy" id="1802199"/>
    <lineage>
        <taxon>Bacteria</taxon>
        <taxon>Candidatus Staskawicziibacteriota</taxon>
    </lineage>
</organism>
<sequence length="68" mass="8073">MIAKNRGRASIFFYQLVSWVFFDTWNPCTLNLWLSETLKKSEGEPFCFSKNIVVLKNKKNIWKNSKII</sequence>
<evidence type="ECO:0000313" key="2">
    <source>
        <dbReference type="Proteomes" id="UP000178991"/>
    </source>
</evidence>
<accession>A0A1G2HLA4</accession>
<dbReference type="Proteomes" id="UP000178991">
    <property type="component" value="Unassembled WGS sequence"/>
</dbReference>
<proteinExistence type="predicted"/>